<dbReference type="VEuPathDB" id="CryptoDB:Cvel_17528"/>
<gene>
    <name evidence="3" type="ORF">Cvel_17528</name>
</gene>
<accession>A0A0G4FKT5</accession>
<feature type="compositionally biased region" description="Polar residues" evidence="1">
    <location>
        <begin position="456"/>
        <end position="465"/>
    </location>
</feature>
<feature type="region of interest" description="Disordered" evidence="1">
    <location>
        <begin position="1"/>
        <end position="51"/>
    </location>
</feature>
<feature type="compositionally biased region" description="Polar residues" evidence="1">
    <location>
        <begin position="267"/>
        <end position="276"/>
    </location>
</feature>
<organism evidence="3">
    <name type="scientific">Chromera velia CCMP2878</name>
    <dbReference type="NCBI Taxonomy" id="1169474"/>
    <lineage>
        <taxon>Eukaryota</taxon>
        <taxon>Sar</taxon>
        <taxon>Alveolata</taxon>
        <taxon>Colpodellida</taxon>
        <taxon>Chromeraceae</taxon>
        <taxon>Chromera</taxon>
    </lineage>
</organism>
<feature type="region of interest" description="Disordered" evidence="1">
    <location>
        <begin position="258"/>
        <end position="471"/>
    </location>
</feature>
<feature type="compositionally biased region" description="Polar residues" evidence="1">
    <location>
        <begin position="372"/>
        <end position="384"/>
    </location>
</feature>
<feature type="compositionally biased region" description="Polar residues" evidence="1">
    <location>
        <begin position="396"/>
        <end position="410"/>
    </location>
</feature>
<name>A0A0G4FKT5_9ALVE</name>
<feature type="compositionally biased region" description="Basic and acidic residues" evidence="1">
    <location>
        <begin position="277"/>
        <end position="295"/>
    </location>
</feature>
<dbReference type="EMBL" id="CDMZ01000447">
    <property type="protein sequence ID" value="CEM14564.1"/>
    <property type="molecule type" value="Genomic_DNA"/>
</dbReference>
<keyword evidence="2" id="KW-1133">Transmembrane helix</keyword>
<evidence type="ECO:0000256" key="2">
    <source>
        <dbReference type="SAM" id="Phobius"/>
    </source>
</evidence>
<feature type="transmembrane region" description="Helical" evidence="2">
    <location>
        <begin position="179"/>
        <end position="202"/>
    </location>
</feature>
<feature type="transmembrane region" description="Helical" evidence="2">
    <location>
        <begin position="208"/>
        <end position="228"/>
    </location>
</feature>
<sequence>MSQADINAPMLPASGRNVGAPRTQRSGSSSSSGSGRGVEMQQQQQQQVEGDLEAGGGASTACFICLEDGSTEPLANCCTQCYAVTHRSCWQQWASNLRLTTLRSRLLGQSRPDPILCTICKTGQGRIVGQEAAGEGSEETVEVLQEQLLHTLGELGRVANDEDEYDDDGQELCTPWSSALNIGIFITAGLVDLLLIILARLYPSDVVLMTLLILYCFVVLQIVGLSIYQRRLAFQSTMTWLRTWEGDSSTAFRTEQRHVPRFVDPNPASSALFSGQNDRERRGANEADEGSRSDLRAPFLSGTRGSPSAGNRSGRDPSGAEDDRDERLRGKRGQGLLPDAPGAVGLRPISSTAEQSSDQVRRPSGASGGNVEMTSMSISRQQRTGKPESNRRGRYSSVQEAAQAAGSPTVSRGGRRNLDRADSSDVLAETESDSVLRPLPAGSAGASDGGGDQAWTLDSSENQSDVMAYER</sequence>
<proteinExistence type="predicted"/>
<keyword evidence="2" id="KW-0812">Transmembrane</keyword>
<dbReference type="AlphaFoldDB" id="A0A0G4FKT5"/>
<evidence type="ECO:0008006" key="4">
    <source>
        <dbReference type="Google" id="ProtNLM"/>
    </source>
</evidence>
<keyword evidence="2" id="KW-0472">Membrane</keyword>
<evidence type="ECO:0000313" key="3">
    <source>
        <dbReference type="EMBL" id="CEM14564.1"/>
    </source>
</evidence>
<protein>
    <recommendedName>
        <fullName evidence="4">RING-CH-type domain-containing protein</fullName>
    </recommendedName>
</protein>
<feature type="compositionally biased region" description="Polar residues" evidence="1">
    <location>
        <begin position="349"/>
        <end position="358"/>
    </location>
</feature>
<reference evidence="3" key="1">
    <citation type="submission" date="2014-11" db="EMBL/GenBank/DDBJ databases">
        <authorList>
            <person name="Otto D Thomas"/>
            <person name="Naeem Raeece"/>
        </authorList>
    </citation>
    <scope>NUCLEOTIDE SEQUENCE</scope>
</reference>
<evidence type="ECO:0000256" key="1">
    <source>
        <dbReference type="SAM" id="MobiDB-lite"/>
    </source>
</evidence>